<dbReference type="AlphaFoldDB" id="A0A1Y2PBA7"/>
<evidence type="ECO:0000256" key="7">
    <source>
        <dbReference type="HAMAP-Rule" id="MF_02065"/>
    </source>
</evidence>
<dbReference type="STRING" id="1635173.WH52_10025"/>
<proteinExistence type="inferred from homology"/>
<accession>A0A1Y2PBA7</accession>
<dbReference type="CDD" id="cd08010">
    <property type="entry name" value="MltG_like"/>
    <property type="match status" value="1"/>
</dbReference>
<keyword evidence="9" id="KW-1185">Reference proteome</keyword>
<keyword evidence="3 7" id="KW-1133">Transmembrane helix</keyword>
<dbReference type="GO" id="GO:0009252">
    <property type="term" value="P:peptidoglycan biosynthetic process"/>
    <property type="evidence" value="ECO:0007669"/>
    <property type="project" value="UniProtKB-UniRule"/>
</dbReference>
<comment type="subcellular location">
    <subcellularLocation>
        <location evidence="7">Cell membrane</location>
        <topology evidence="7">Single-pass membrane protein</topology>
    </subcellularLocation>
</comment>
<dbReference type="PANTHER" id="PTHR30518:SF2">
    <property type="entry name" value="ENDOLYTIC MUREIN TRANSGLYCOSYLASE"/>
    <property type="match status" value="1"/>
</dbReference>
<dbReference type="HAMAP" id="MF_02065">
    <property type="entry name" value="MltG"/>
    <property type="match status" value="1"/>
</dbReference>
<evidence type="ECO:0000256" key="3">
    <source>
        <dbReference type="ARBA" id="ARBA00022989"/>
    </source>
</evidence>
<dbReference type="RefSeq" id="WP_086030817.1">
    <property type="nucleotide sequence ID" value="NZ_LAPZ01000007.1"/>
</dbReference>
<dbReference type="InParanoid" id="A0A1Y2PBA7"/>
<evidence type="ECO:0000256" key="1">
    <source>
        <dbReference type="ARBA" id="ARBA00022475"/>
    </source>
</evidence>
<organism evidence="8 9">
    <name type="scientific">Tenacibaculum holothuriorum</name>
    <dbReference type="NCBI Taxonomy" id="1635173"/>
    <lineage>
        <taxon>Bacteria</taxon>
        <taxon>Pseudomonadati</taxon>
        <taxon>Bacteroidota</taxon>
        <taxon>Flavobacteriia</taxon>
        <taxon>Flavobacteriales</taxon>
        <taxon>Flavobacteriaceae</taxon>
        <taxon>Tenacibaculum</taxon>
    </lineage>
</organism>
<evidence type="ECO:0000256" key="6">
    <source>
        <dbReference type="ARBA" id="ARBA00023316"/>
    </source>
</evidence>
<evidence type="ECO:0000313" key="8">
    <source>
        <dbReference type="EMBL" id="OSY87756.1"/>
    </source>
</evidence>
<evidence type="ECO:0000256" key="5">
    <source>
        <dbReference type="ARBA" id="ARBA00023239"/>
    </source>
</evidence>
<feature type="site" description="Important for catalytic activity" evidence="7">
    <location>
        <position position="212"/>
    </location>
</feature>
<dbReference type="GO" id="GO:0008932">
    <property type="term" value="F:lytic endotransglycosylase activity"/>
    <property type="evidence" value="ECO:0007669"/>
    <property type="project" value="UniProtKB-UniRule"/>
</dbReference>
<keyword evidence="2 7" id="KW-0812">Transmembrane</keyword>
<dbReference type="EMBL" id="LAPZ01000007">
    <property type="protein sequence ID" value="OSY87756.1"/>
    <property type="molecule type" value="Genomic_DNA"/>
</dbReference>
<name>A0A1Y2PBA7_9FLAO</name>
<dbReference type="NCBIfam" id="TIGR00247">
    <property type="entry name" value="endolytic transglycosylase MltG"/>
    <property type="match status" value="1"/>
</dbReference>
<dbReference type="InterPro" id="IPR003770">
    <property type="entry name" value="MLTG-like"/>
</dbReference>
<reference evidence="8 9" key="1">
    <citation type="submission" date="2015-03" db="EMBL/GenBank/DDBJ databases">
        <title>Genome sequence of Tenacibaculum sp. S2-2, isolated from intestinal microbiota of sea cucumber, Apostichopus japonicas.</title>
        <authorList>
            <person name="Shao Z."/>
            <person name="Wang L."/>
            <person name="Li X."/>
        </authorList>
    </citation>
    <scope>NUCLEOTIDE SEQUENCE [LARGE SCALE GENOMIC DNA]</scope>
    <source>
        <strain evidence="8 9">S2-2</strain>
    </source>
</reference>
<keyword evidence="4 7" id="KW-0472">Membrane</keyword>
<comment type="catalytic activity">
    <reaction evidence="7">
        <text>a peptidoglycan chain = a peptidoglycan chain with N-acetyl-1,6-anhydromuramyl-[peptide] at the reducing end + a peptidoglycan chain with N-acetylglucosamine at the non-reducing end.</text>
        <dbReference type="EC" id="4.2.2.29"/>
    </reaction>
</comment>
<feature type="transmembrane region" description="Helical" evidence="7">
    <location>
        <begin position="6"/>
        <end position="25"/>
    </location>
</feature>
<evidence type="ECO:0000256" key="2">
    <source>
        <dbReference type="ARBA" id="ARBA00022692"/>
    </source>
</evidence>
<dbReference type="Gene3D" id="3.30.160.60">
    <property type="entry name" value="Classic Zinc Finger"/>
    <property type="match status" value="1"/>
</dbReference>
<evidence type="ECO:0000256" key="4">
    <source>
        <dbReference type="ARBA" id="ARBA00023136"/>
    </source>
</evidence>
<sequence>MNKKIIYGAIGAIALILITVGYSFYSKIYGSAVKQDATVFIKSNSDLETIQKNIAPFVNNPDNFHWVAQKKKFTKSKGGKFQIKKGMSMNDLVNLFRSGKQKTVKVSFNNQDTLEKLAKRISQQIEADSTSLIQSMKNSVFLKNNNFTETSALGMYIPNSYEFYWNTSADKFRDKMLREYKKFWNTSRIEKAKKQNLTPQEVITLASIVHKETVQKNERPTVAGLYLNRLRNKWPLEADPTIIYAKQQQNKDMVIKRVLFKYIDETKDSPYNTYKHRGLPPTLIAMPDISAIDAVLNPQKHNYFFMCASIDNIGFHEFTHSLAQHNRNAAKYQRWISQRGIRK</sequence>
<gene>
    <name evidence="7" type="primary">mltG</name>
    <name evidence="8" type="ORF">WH52_10025</name>
</gene>
<comment type="similarity">
    <text evidence="7">Belongs to the transglycosylase MltG family.</text>
</comment>
<protein>
    <recommendedName>
        <fullName evidence="7">Endolytic murein transglycosylase</fullName>
        <ecNumber evidence="7">4.2.2.29</ecNumber>
    </recommendedName>
    <alternativeName>
        <fullName evidence="7">Peptidoglycan lytic transglycosylase</fullName>
    </alternativeName>
    <alternativeName>
        <fullName evidence="7">Peptidoglycan polymerization terminase</fullName>
    </alternativeName>
</protein>
<dbReference type="PANTHER" id="PTHR30518">
    <property type="entry name" value="ENDOLYTIC MUREIN TRANSGLYCOSYLASE"/>
    <property type="match status" value="1"/>
</dbReference>
<dbReference type="Pfam" id="PF02618">
    <property type="entry name" value="YceG"/>
    <property type="match status" value="1"/>
</dbReference>
<dbReference type="GO" id="GO:0005886">
    <property type="term" value="C:plasma membrane"/>
    <property type="evidence" value="ECO:0007669"/>
    <property type="project" value="UniProtKB-SubCell"/>
</dbReference>
<keyword evidence="1 7" id="KW-1003">Cell membrane</keyword>
<dbReference type="GO" id="GO:0071555">
    <property type="term" value="P:cell wall organization"/>
    <property type="evidence" value="ECO:0007669"/>
    <property type="project" value="UniProtKB-KW"/>
</dbReference>
<evidence type="ECO:0000313" key="9">
    <source>
        <dbReference type="Proteomes" id="UP000194221"/>
    </source>
</evidence>
<dbReference type="EC" id="4.2.2.29" evidence="7"/>
<keyword evidence="6 7" id="KW-0961">Cell wall biogenesis/degradation</keyword>
<comment type="caution">
    <text evidence="8">The sequence shown here is derived from an EMBL/GenBank/DDBJ whole genome shotgun (WGS) entry which is preliminary data.</text>
</comment>
<comment type="function">
    <text evidence="7">Functions as a peptidoglycan terminase that cleaves nascent peptidoglycan strands endolytically to terminate their elongation.</text>
</comment>
<dbReference type="FunCoup" id="A0A1Y2PBA7">
    <property type="interactions" value="263"/>
</dbReference>
<dbReference type="OrthoDB" id="9814591at2"/>
<keyword evidence="5 7" id="KW-0456">Lyase</keyword>
<dbReference type="Proteomes" id="UP000194221">
    <property type="component" value="Unassembled WGS sequence"/>
</dbReference>